<dbReference type="Proteomes" id="UP001240984">
    <property type="component" value="Unassembled WGS sequence"/>
</dbReference>
<evidence type="ECO:0000313" key="2">
    <source>
        <dbReference type="EMBL" id="MDP9793083.1"/>
    </source>
</evidence>
<gene>
    <name evidence="2" type="ORF">J2S43_001595</name>
</gene>
<name>A0ABT9MP71_9ACTN</name>
<feature type="region of interest" description="Disordered" evidence="1">
    <location>
        <begin position="56"/>
        <end position="75"/>
    </location>
</feature>
<dbReference type="RefSeq" id="WP_306827995.1">
    <property type="nucleotide sequence ID" value="NZ_JAUSRA010000001.1"/>
</dbReference>
<accession>A0ABT9MP71</accession>
<evidence type="ECO:0000313" key="3">
    <source>
        <dbReference type="Proteomes" id="UP001240984"/>
    </source>
</evidence>
<evidence type="ECO:0000256" key="1">
    <source>
        <dbReference type="SAM" id="MobiDB-lite"/>
    </source>
</evidence>
<proteinExistence type="predicted"/>
<reference evidence="2 3" key="1">
    <citation type="submission" date="2023-07" db="EMBL/GenBank/DDBJ databases">
        <title>Sequencing the genomes of 1000 actinobacteria strains.</title>
        <authorList>
            <person name="Klenk H.-P."/>
        </authorList>
    </citation>
    <scope>NUCLEOTIDE SEQUENCE [LARGE SCALE GENOMIC DNA]</scope>
    <source>
        <strain evidence="2 3">DSM 44710</strain>
    </source>
</reference>
<sequence length="216" mass="24160">MDLFNRWSEASEHVDLLGEDAYREQLVQVLSRVVPRDCAAARFGCTRRMDRSCQEPEVCAQDPPPGAGEAVHREGPRPGGCDHYVGWWGDSFALRISFGAGDRHRAVQWDRRLWIDGLPIADDQTLDECGHWLDDRFFVILAEGPDDHPAQSFGWDSLASTIRSVVVHDADRGSTVVLVPAAEERWTNPAVVRNGDVLLIYPDRVGGAPDRTLRVF</sequence>
<dbReference type="EMBL" id="JAUSRA010000001">
    <property type="protein sequence ID" value="MDP9793083.1"/>
    <property type="molecule type" value="Genomic_DNA"/>
</dbReference>
<organism evidence="2 3">
    <name type="scientific">Catenuloplanes nepalensis</name>
    <dbReference type="NCBI Taxonomy" id="587533"/>
    <lineage>
        <taxon>Bacteria</taxon>
        <taxon>Bacillati</taxon>
        <taxon>Actinomycetota</taxon>
        <taxon>Actinomycetes</taxon>
        <taxon>Micromonosporales</taxon>
        <taxon>Micromonosporaceae</taxon>
        <taxon>Catenuloplanes</taxon>
    </lineage>
</organism>
<keyword evidence="3" id="KW-1185">Reference proteome</keyword>
<comment type="caution">
    <text evidence="2">The sequence shown here is derived from an EMBL/GenBank/DDBJ whole genome shotgun (WGS) entry which is preliminary data.</text>
</comment>
<protein>
    <submittedName>
        <fullName evidence="2">Uncharacterized protein</fullName>
    </submittedName>
</protein>